<protein>
    <recommendedName>
        <fullName evidence="3">Transposase</fullName>
    </recommendedName>
</protein>
<dbReference type="KEGG" id="tsu:Tresu_1888"/>
<dbReference type="HOGENOM" id="CLU_3067368_0_0_12"/>
<dbReference type="Proteomes" id="UP000006852">
    <property type="component" value="Chromosome"/>
</dbReference>
<gene>
    <name evidence="1" type="ordered locus">Tresu_1888</name>
</gene>
<reference evidence="2" key="2">
    <citation type="submission" date="2011-04" db="EMBL/GenBank/DDBJ databases">
        <title>The complete genome of chromosome of Treponema succinifaciens DSM 2489.</title>
        <authorList>
            <person name="Lucas S."/>
            <person name="Copeland A."/>
            <person name="Lapidus A."/>
            <person name="Bruce D."/>
            <person name="Goodwin L."/>
            <person name="Pitluck S."/>
            <person name="Peters L."/>
            <person name="Kyrpides N."/>
            <person name="Mavromatis K."/>
            <person name="Ivanova N."/>
            <person name="Ovchinnikova G."/>
            <person name="Teshima H."/>
            <person name="Detter J.C."/>
            <person name="Tapia R."/>
            <person name="Han C."/>
            <person name="Land M."/>
            <person name="Hauser L."/>
            <person name="Markowitz V."/>
            <person name="Cheng J.-F."/>
            <person name="Hugenholtz P."/>
            <person name="Woyke T."/>
            <person name="Wu D."/>
            <person name="Gronow S."/>
            <person name="Wellnitz S."/>
            <person name="Brambilla E."/>
            <person name="Klenk H.-P."/>
            <person name="Eisen J.A."/>
        </authorList>
    </citation>
    <scope>NUCLEOTIDE SEQUENCE [LARGE SCALE GENOMIC DNA]</scope>
    <source>
        <strain evidence="2">ATCC 33096 / DSM 2489 / 6091</strain>
    </source>
</reference>
<sequence>MKRMLTHEQFRLLMNRNRIENAWSVMRLNYNLVYHRARSVAGMFRRACSLAII</sequence>
<proteinExistence type="predicted"/>
<reference evidence="1 2" key="1">
    <citation type="journal article" date="2011" name="Stand. Genomic Sci.">
        <title>Complete genome sequence of Treponema succinifaciens type strain (6091).</title>
        <authorList>
            <person name="Han C."/>
            <person name="Gronow S."/>
            <person name="Teshima H."/>
            <person name="Lapidus A."/>
            <person name="Nolan M."/>
            <person name="Lucas S."/>
            <person name="Hammon N."/>
            <person name="Deshpande S."/>
            <person name="Cheng J.F."/>
            <person name="Zeytun A."/>
            <person name="Tapia R."/>
            <person name="Goodwin L."/>
            <person name="Pitluck S."/>
            <person name="Liolios K."/>
            <person name="Pagani I."/>
            <person name="Ivanova N."/>
            <person name="Mavromatis K."/>
            <person name="Mikhailova N."/>
            <person name="Huntemann M."/>
            <person name="Pati A."/>
            <person name="Chen A."/>
            <person name="Palaniappan K."/>
            <person name="Land M."/>
            <person name="Hauser L."/>
            <person name="Brambilla E.M."/>
            <person name="Rohde M."/>
            <person name="Goker M."/>
            <person name="Woyke T."/>
            <person name="Bristow J."/>
            <person name="Eisen J.A."/>
            <person name="Markowitz V."/>
            <person name="Hugenholtz P."/>
            <person name="Kyrpides N.C."/>
            <person name="Klenk H.P."/>
            <person name="Detter J.C."/>
        </authorList>
    </citation>
    <scope>NUCLEOTIDE SEQUENCE [LARGE SCALE GENOMIC DNA]</scope>
    <source>
        <strain evidence="2">ATCC 33096 / DSM 2489 / 6091</strain>
    </source>
</reference>
<name>F2NSK2_TRES6</name>
<accession>F2NSK2</accession>
<evidence type="ECO:0008006" key="3">
    <source>
        <dbReference type="Google" id="ProtNLM"/>
    </source>
</evidence>
<keyword evidence="2" id="KW-1185">Reference proteome</keyword>
<evidence type="ECO:0000313" key="2">
    <source>
        <dbReference type="Proteomes" id="UP000006852"/>
    </source>
</evidence>
<dbReference type="EMBL" id="CP002631">
    <property type="protein sequence ID" value="AEB14776.1"/>
    <property type="molecule type" value="Genomic_DNA"/>
</dbReference>
<evidence type="ECO:0000313" key="1">
    <source>
        <dbReference type="EMBL" id="AEB14776.1"/>
    </source>
</evidence>
<dbReference type="AlphaFoldDB" id="F2NSK2"/>
<organism evidence="1 2">
    <name type="scientific">Treponema succinifaciens (strain ATCC 33096 / DSM 2489 / 6091)</name>
    <dbReference type="NCBI Taxonomy" id="869209"/>
    <lineage>
        <taxon>Bacteria</taxon>
        <taxon>Pseudomonadati</taxon>
        <taxon>Spirochaetota</taxon>
        <taxon>Spirochaetia</taxon>
        <taxon>Spirochaetales</taxon>
        <taxon>Treponemataceae</taxon>
        <taxon>Treponema</taxon>
    </lineage>
</organism>